<name>A0A087U563_STEMI</name>
<reference evidence="2 3" key="1">
    <citation type="submission" date="2013-11" db="EMBL/GenBank/DDBJ databases">
        <title>Genome sequencing of Stegodyphus mimosarum.</title>
        <authorList>
            <person name="Bechsgaard J."/>
        </authorList>
    </citation>
    <scope>NUCLEOTIDE SEQUENCE [LARGE SCALE GENOMIC DNA]</scope>
</reference>
<keyword evidence="1" id="KW-0812">Transmembrane</keyword>
<keyword evidence="1" id="KW-1133">Transmembrane helix</keyword>
<feature type="non-terminal residue" evidence="2">
    <location>
        <position position="72"/>
    </location>
</feature>
<evidence type="ECO:0000313" key="2">
    <source>
        <dbReference type="EMBL" id="KFM72502.1"/>
    </source>
</evidence>
<keyword evidence="3" id="KW-1185">Reference proteome</keyword>
<evidence type="ECO:0000256" key="1">
    <source>
        <dbReference type="SAM" id="Phobius"/>
    </source>
</evidence>
<accession>A0A087U563</accession>
<evidence type="ECO:0000313" key="3">
    <source>
        <dbReference type="Proteomes" id="UP000054359"/>
    </source>
</evidence>
<gene>
    <name evidence="2" type="ORF">X975_21277</name>
</gene>
<dbReference type="AlphaFoldDB" id="A0A087U563"/>
<organism evidence="2 3">
    <name type="scientific">Stegodyphus mimosarum</name>
    <name type="common">African social velvet spider</name>
    <dbReference type="NCBI Taxonomy" id="407821"/>
    <lineage>
        <taxon>Eukaryota</taxon>
        <taxon>Metazoa</taxon>
        <taxon>Ecdysozoa</taxon>
        <taxon>Arthropoda</taxon>
        <taxon>Chelicerata</taxon>
        <taxon>Arachnida</taxon>
        <taxon>Araneae</taxon>
        <taxon>Araneomorphae</taxon>
        <taxon>Entelegynae</taxon>
        <taxon>Eresoidea</taxon>
        <taxon>Eresidae</taxon>
        <taxon>Stegodyphus</taxon>
    </lineage>
</organism>
<protein>
    <submittedName>
        <fullName evidence="2">Uncharacterized protein</fullName>
    </submittedName>
</protein>
<keyword evidence="1" id="KW-0472">Membrane</keyword>
<dbReference type="Proteomes" id="UP000054359">
    <property type="component" value="Unassembled WGS sequence"/>
</dbReference>
<proteinExistence type="predicted"/>
<dbReference type="EMBL" id="KK118226">
    <property type="protein sequence ID" value="KFM72502.1"/>
    <property type="molecule type" value="Genomic_DNA"/>
</dbReference>
<feature type="transmembrane region" description="Helical" evidence="1">
    <location>
        <begin position="42"/>
        <end position="58"/>
    </location>
</feature>
<sequence>MEFQVLDTEPFESVINMRKYDTLLIHFEGVLPFQHTLVHTEIWNLFLVFSLIILRILFPTKQFLFHDLEAVL</sequence>